<name>A0A2S7K093_9PROT</name>
<feature type="region of interest" description="Disordered" evidence="1">
    <location>
        <begin position="59"/>
        <end position="96"/>
    </location>
</feature>
<proteinExistence type="predicted"/>
<keyword evidence="3" id="KW-1185">Reference proteome</keyword>
<accession>A0A2S7K093</accession>
<evidence type="ECO:0000256" key="1">
    <source>
        <dbReference type="SAM" id="MobiDB-lite"/>
    </source>
</evidence>
<evidence type="ECO:0000313" key="2">
    <source>
        <dbReference type="EMBL" id="PQA85924.1"/>
    </source>
</evidence>
<comment type="caution">
    <text evidence="2">The sequence shown here is derived from an EMBL/GenBank/DDBJ whole genome shotgun (WGS) entry which is preliminary data.</text>
</comment>
<evidence type="ECO:0000313" key="3">
    <source>
        <dbReference type="Proteomes" id="UP000239504"/>
    </source>
</evidence>
<evidence type="ECO:0008006" key="4">
    <source>
        <dbReference type="Google" id="ProtNLM"/>
    </source>
</evidence>
<dbReference type="AlphaFoldDB" id="A0A2S7K093"/>
<dbReference type="EMBL" id="PJCH01000016">
    <property type="protein sequence ID" value="PQA85924.1"/>
    <property type="molecule type" value="Genomic_DNA"/>
</dbReference>
<feature type="region of interest" description="Disordered" evidence="1">
    <location>
        <begin position="1"/>
        <end position="34"/>
    </location>
</feature>
<dbReference type="InterPro" id="IPR021364">
    <property type="entry name" value="DUF2857"/>
</dbReference>
<dbReference type="Proteomes" id="UP000239504">
    <property type="component" value="Unassembled WGS sequence"/>
</dbReference>
<gene>
    <name evidence="2" type="ORF">CW354_20360</name>
</gene>
<protein>
    <recommendedName>
        <fullName evidence="4">DUF2857 domain-containing protein</fullName>
    </recommendedName>
</protein>
<dbReference type="Pfam" id="PF11198">
    <property type="entry name" value="DUF2857"/>
    <property type="match status" value="1"/>
</dbReference>
<organism evidence="2 3">
    <name type="scientific">Hyphococcus luteus</name>
    <dbReference type="NCBI Taxonomy" id="2058213"/>
    <lineage>
        <taxon>Bacteria</taxon>
        <taxon>Pseudomonadati</taxon>
        <taxon>Pseudomonadota</taxon>
        <taxon>Alphaproteobacteria</taxon>
        <taxon>Parvularculales</taxon>
        <taxon>Parvularculaceae</taxon>
        <taxon>Hyphococcus</taxon>
    </lineage>
</organism>
<sequence>MRIVDDARSRAGSCDAGGLLPSHHARPGKYRVTGPGIPFPVFRPVRAVLGRAESKGLVRLPRDSKALQGNDRRRPRPSQSMEPLTRQHQEQPMTAIPSARAKDSHLVQAAILYIVKACADRDTQAIRQIGITEDQIARLTKLTAQDLLANADLAGAPVAVQIDAPAFDAWLSAVENARKTEELVMRCVSAEAPYNMMAYFFHISTRQYKKLCDFAGKKCQMGRTPRARPDENVAIYNHIAEHEGDITAETILDIAERCRADVRVVWKEMEPVLAYGIDAYHVA</sequence>
<reference evidence="2 3" key="1">
    <citation type="submission" date="2017-12" db="EMBL/GenBank/DDBJ databases">
        <authorList>
            <person name="Hurst M.R.H."/>
        </authorList>
    </citation>
    <scope>NUCLEOTIDE SEQUENCE [LARGE SCALE GENOMIC DNA]</scope>
    <source>
        <strain evidence="2 3">SY-3-19</strain>
    </source>
</reference>